<organism evidence="1 2">
    <name type="scientific">Xanthomonas sacchari</name>
    <dbReference type="NCBI Taxonomy" id="56458"/>
    <lineage>
        <taxon>Bacteria</taxon>
        <taxon>Pseudomonadati</taxon>
        <taxon>Pseudomonadota</taxon>
        <taxon>Gammaproteobacteria</taxon>
        <taxon>Lysobacterales</taxon>
        <taxon>Lysobacteraceae</taxon>
        <taxon>Xanthomonas</taxon>
    </lineage>
</organism>
<evidence type="ECO:0000313" key="1">
    <source>
        <dbReference type="EMBL" id="PPU81268.1"/>
    </source>
</evidence>
<dbReference type="EMBL" id="MDEK01000014">
    <property type="protein sequence ID" value="PPU81268.1"/>
    <property type="molecule type" value="Genomic_DNA"/>
</dbReference>
<sequence>MKILDVRVQGAMLDVLDQREGLEQQRDHVPGQAPAWIMTTRGTHSTPTTPSPGGIAFRDSVCMQPAMRDVAT</sequence>
<gene>
    <name evidence="1" type="ORF">XsacCFBP4641_15405</name>
</gene>
<accession>A0A2P5Z1E2</accession>
<dbReference type="Proteomes" id="UP000247346">
    <property type="component" value="Unassembled WGS sequence"/>
</dbReference>
<reference evidence="1 2" key="1">
    <citation type="submission" date="2016-08" db="EMBL/GenBank/DDBJ databases">
        <authorList>
            <person name="Seilhamer J.J."/>
        </authorList>
    </citation>
    <scope>NUCLEOTIDE SEQUENCE [LARGE SCALE GENOMIC DNA]</scope>
    <source>
        <strain evidence="1 2">CFBP4641</strain>
    </source>
</reference>
<proteinExistence type="predicted"/>
<evidence type="ECO:0000313" key="2">
    <source>
        <dbReference type="Proteomes" id="UP000247346"/>
    </source>
</evidence>
<name>A0A2P5Z1E2_9XANT</name>
<protein>
    <submittedName>
        <fullName evidence="1">Uncharacterized protein</fullName>
    </submittedName>
</protein>
<comment type="caution">
    <text evidence="1">The sequence shown here is derived from an EMBL/GenBank/DDBJ whole genome shotgun (WGS) entry which is preliminary data.</text>
</comment>
<dbReference type="AlphaFoldDB" id="A0A2P5Z1E2"/>